<evidence type="ECO:0000256" key="3">
    <source>
        <dbReference type="ARBA" id="ARBA00019010"/>
    </source>
</evidence>
<accession>A0A1R4IJU4</accession>
<evidence type="ECO:0000256" key="2">
    <source>
        <dbReference type="ARBA" id="ARBA00007599"/>
    </source>
</evidence>
<proteinExistence type="inferred from homology"/>
<name>A0A1R4IJU4_9MICC</name>
<dbReference type="AlphaFoldDB" id="A0A1R4IJU4"/>
<dbReference type="EMBL" id="FUKP01000018">
    <property type="protein sequence ID" value="SJN20041.1"/>
    <property type="molecule type" value="Genomic_DNA"/>
</dbReference>
<evidence type="ECO:0000313" key="14">
    <source>
        <dbReference type="Proteomes" id="UP000196230"/>
    </source>
</evidence>
<evidence type="ECO:0000313" key="13">
    <source>
        <dbReference type="EMBL" id="SJN20041.1"/>
    </source>
</evidence>
<comment type="function">
    <text evidence="10">Required for the formation of a threonylcarbamoyl group on adenosine at position 37 (t(6)A37) in tRNAs that read codons beginning with adenine. Is involved in the transfer of the threonylcarbamoyl moiety of threonylcarbamoyl-AMP (TC-AMP) to the N6 group of A37, together with TsaD and TsaB. TsaE seems to play an indirect role in the t(6)A biosynthesis pathway, possibly in regulating the core enzymatic function of TsaD.</text>
</comment>
<comment type="similarity">
    <text evidence="2">Belongs to the TsaE family.</text>
</comment>
<sequence>MTEQPHKPTAASHPAPAHPSAEVDSLLRGAPEPVQTVELPLPGAEATRDVAAALAGLLRAGDVLVLTGDLGAGKTTFTQGLGRGLGVREGIISPTFVLSRIHPAEHGGPDLVHVDAYRLRSAAELTDLDLEESVPHSVTVVEWGRGLAESLAGFPADPDASWLDLHLLRATGSDLEEDHDDGPLASGGIVTDFSDEDGDGDDETRTVVVRAYGPRWAGADLAALAGGAGGRGPA</sequence>
<keyword evidence="8" id="KW-0067">ATP-binding</keyword>
<evidence type="ECO:0000256" key="7">
    <source>
        <dbReference type="ARBA" id="ARBA00022741"/>
    </source>
</evidence>
<keyword evidence="5" id="KW-0819">tRNA processing</keyword>
<dbReference type="GO" id="GO:0046872">
    <property type="term" value="F:metal ion binding"/>
    <property type="evidence" value="ECO:0007669"/>
    <property type="project" value="UniProtKB-KW"/>
</dbReference>
<dbReference type="Gene3D" id="3.40.50.300">
    <property type="entry name" value="P-loop containing nucleotide triphosphate hydrolases"/>
    <property type="match status" value="1"/>
</dbReference>
<dbReference type="NCBIfam" id="TIGR00150">
    <property type="entry name" value="T6A_YjeE"/>
    <property type="match status" value="1"/>
</dbReference>
<evidence type="ECO:0000256" key="10">
    <source>
        <dbReference type="ARBA" id="ARBA00024908"/>
    </source>
</evidence>
<dbReference type="GO" id="GO:0005737">
    <property type="term" value="C:cytoplasm"/>
    <property type="evidence" value="ECO:0007669"/>
    <property type="project" value="UniProtKB-SubCell"/>
</dbReference>
<dbReference type="GO" id="GO:0002949">
    <property type="term" value="P:tRNA threonylcarbamoyladenosine modification"/>
    <property type="evidence" value="ECO:0007669"/>
    <property type="project" value="InterPro"/>
</dbReference>
<evidence type="ECO:0000256" key="5">
    <source>
        <dbReference type="ARBA" id="ARBA00022694"/>
    </source>
</evidence>
<feature type="compositionally biased region" description="Low complexity" evidence="12">
    <location>
        <begin position="7"/>
        <end position="20"/>
    </location>
</feature>
<dbReference type="Pfam" id="PF02367">
    <property type="entry name" value="TsaE"/>
    <property type="match status" value="1"/>
</dbReference>
<dbReference type="GO" id="GO:0005524">
    <property type="term" value="F:ATP binding"/>
    <property type="evidence" value="ECO:0007669"/>
    <property type="project" value="UniProtKB-KW"/>
</dbReference>
<dbReference type="Proteomes" id="UP000196230">
    <property type="component" value="Unassembled WGS sequence"/>
</dbReference>
<evidence type="ECO:0000256" key="1">
    <source>
        <dbReference type="ARBA" id="ARBA00004496"/>
    </source>
</evidence>
<feature type="region of interest" description="Disordered" evidence="12">
    <location>
        <begin position="1"/>
        <end position="23"/>
    </location>
</feature>
<gene>
    <name evidence="13" type="ORF">FM125_02895</name>
</gene>
<protein>
    <recommendedName>
        <fullName evidence="3">tRNA threonylcarbamoyladenosine biosynthesis protein TsaE</fullName>
    </recommendedName>
    <alternativeName>
        <fullName evidence="11">t(6)A37 threonylcarbamoyladenosine biosynthesis protein TsaE</fullName>
    </alternativeName>
</protein>
<evidence type="ECO:0000256" key="4">
    <source>
        <dbReference type="ARBA" id="ARBA00022490"/>
    </source>
</evidence>
<dbReference type="InterPro" id="IPR027417">
    <property type="entry name" value="P-loop_NTPase"/>
</dbReference>
<dbReference type="SUPFAM" id="SSF52540">
    <property type="entry name" value="P-loop containing nucleoside triphosphate hydrolases"/>
    <property type="match status" value="1"/>
</dbReference>
<evidence type="ECO:0000256" key="8">
    <source>
        <dbReference type="ARBA" id="ARBA00022840"/>
    </source>
</evidence>
<evidence type="ECO:0000256" key="11">
    <source>
        <dbReference type="ARBA" id="ARBA00032441"/>
    </source>
</evidence>
<reference evidence="13 14" key="1">
    <citation type="submission" date="2017-02" db="EMBL/GenBank/DDBJ databases">
        <authorList>
            <person name="Peterson S.W."/>
        </authorList>
    </citation>
    <scope>NUCLEOTIDE SEQUENCE [LARGE SCALE GENOMIC DNA]</scope>
    <source>
        <strain evidence="13 14">2B3F</strain>
    </source>
</reference>
<dbReference type="PANTHER" id="PTHR33540:SF2">
    <property type="entry name" value="TRNA THREONYLCARBAMOYLADENOSINE BIOSYNTHESIS PROTEIN TSAE"/>
    <property type="match status" value="1"/>
</dbReference>
<evidence type="ECO:0000256" key="6">
    <source>
        <dbReference type="ARBA" id="ARBA00022723"/>
    </source>
</evidence>
<dbReference type="InterPro" id="IPR003442">
    <property type="entry name" value="T6A_TsaE"/>
</dbReference>
<keyword evidence="4" id="KW-0963">Cytoplasm</keyword>
<evidence type="ECO:0000256" key="12">
    <source>
        <dbReference type="SAM" id="MobiDB-lite"/>
    </source>
</evidence>
<organism evidence="13 14">
    <name type="scientific">Micrococcus lylae</name>
    <dbReference type="NCBI Taxonomy" id="1273"/>
    <lineage>
        <taxon>Bacteria</taxon>
        <taxon>Bacillati</taxon>
        <taxon>Actinomycetota</taxon>
        <taxon>Actinomycetes</taxon>
        <taxon>Micrococcales</taxon>
        <taxon>Micrococcaceae</taxon>
        <taxon>Micrococcus</taxon>
    </lineage>
</organism>
<keyword evidence="7" id="KW-0547">Nucleotide-binding</keyword>
<keyword evidence="6" id="KW-0479">Metal-binding</keyword>
<dbReference type="PANTHER" id="PTHR33540">
    <property type="entry name" value="TRNA THREONYLCARBAMOYLADENOSINE BIOSYNTHESIS PROTEIN TSAE"/>
    <property type="match status" value="1"/>
</dbReference>
<feature type="compositionally biased region" description="Acidic residues" evidence="12">
    <location>
        <begin position="193"/>
        <end position="202"/>
    </location>
</feature>
<evidence type="ECO:0000256" key="9">
    <source>
        <dbReference type="ARBA" id="ARBA00022842"/>
    </source>
</evidence>
<feature type="region of interest" description="Disordered" evidence="12">
    <location>
        <begin position="174"/>
        <end position="202"/>
    </location>
</feature>
<comment type="subcellular location">
    <subcellularLocation>
        <location evidence="1">Cytoplasm</location>
    </subcellularLocation>
</comment>
<keyword evidence="9" id="KW-0460">Magnesium</keyword>